<dbReference type="EMBL" id="BMVG01000040">
    <property type="protein sequence ID" value="GHE13324.1"/>
    <property type="molecule type" value="Genomic_DNA"/>
</dbReference>
<feature type="chain" id="PRO_5039444696" description="DUF3558 domain-containing protein" evidence="1">
    <location>
        <begin position="28"/>
        <end position="224"/>
    </location>
</feature>
<proteinExistence type="predicted"/>
<name>A0A918YS85_9ACTN</name>
<evidence type="ECO:0000313" key="2">
    <source>
        <dbReference type="EMBL" id="GHE13324.1"/>
    </source>
</evidence>
<comment type="caution">
    <text evidence="2">The sequence shown here is derived from an EMBL/GenBank/DDBJ whole genome shotgun (WGS) entry which is preliminary data.</text>
</comment>
<keyword evidence="3" id="KW-1185">Reference proteome</keyword>
<gene>
    <name evidence="2" type="ORF">GCM10010339_79890</name>
</gene>
<dbReference type="Proteomes" id="UP000655443">
    <property type="component" value="Unassembled WGS sequence"/>
</dbReference>
<evidence type="ECO:0008006" key="4">
    <source>
        <dbReference type="Google" id="ProtNLM"/>
    </source>
</evidence>
<organism evidence="2 3">
    <name type="scientific">Streptomyces alanosinicus</name>
    <dbReference type="NCBI Taxonomy" id="68171"/>
    <lineage>
        <taxon>Bacteria</taxon>
        <taxon>Bacillati</taxon>
        <taxon>Actinomycetota</taxon>
        <taxon>Actinomycetes</taxon>
        <taxon>Kitasatosporales</taxon>
        <taxon>Streptomycetaceae</taxon>
        <taxon>Streptomyces</taxon>
    </lineage>
</organism>
<feature type="signal peptide" evidence="1">
    <location>
        <begin position="1"/>
        <end position="27"/>
    </location>
</feature>
<keyword evidence="1" id="KW-0732">Signal</keyword>
<evidence type="ECO:0000256" key="1">
    <source>
        <dbReference type="SAM" id="SignalP"/>
    </source>
</evidence>
<evidence type="ECO:0000313" key="3">
    <source>
        <dbReference type="Proteomes" id="UP000655443"/>
    </source>
</evidence>
<dbReference type="AlphaFoldDB" id="A0A918YS85"/>
<sequence>MGGALAGRLPSLVRVVLVSAVCCIAAAGCGGTSAGPTGKGAASPSSGRLPVVDSTQLQTVLPTSRNMPSDLGGRTVDAWDLAKDPSQCQDEEWPGAWCARAGAVGLSVFINLVDQEIGIHLVSFPDERSAAQAFKTRDKTDDMDRYPGPTGERAYTFDLVAPEDHLLWTGRGMTFQQGTVIGRIEYSWKPGTHVPTERLLAVTRMVIQRINEKERGLNPTASAR</sequence>
<accession>A0A918YS85</accession>
<protein>
    <recommendedName>
        <fullName evidence="4">DUF3558 domain-containing protein</fullName>
    </recommendedName>
</protein>
<reference evidence="2" key="1">
    <citation type="journal article" date="2014" name="Int. J. Syst. Evol. Microbiol.">
        <title>Complete genome sequence of Corynebacterium casei LMG S-19264T (=DSM 44701T), isolated from a smear-ripened cheese.</title>
        <authorList>
            <consortium name="US DOE Joint Genome Institute (JGI-PGF)"/>
            <person name="Walter F."/>
            <person name="Albersmeier A."/>
            <person name="Kalinowski J."/>
            <person name="Ruckert C."/>
        </authorList>
    </citation>
    <scope>NUCLEOTIDE SEQUENCE</scope>
    <source>
        <strain evidence="2">JCM 4714</strain>
    </source>
</reference>
<reference evidence="2" key="2">
    <citation type="submission" date="2020-09" db="EMBL/GenBank/DDBJ databases">
        <authorList>
            <person name="Sun Q."/>
            <person name="Ohkuma M."/>
        </authorList>
    </citation>
    <scope>NUCLEOTIDE SEQUENCE</scope>
    <source>
        <strain evidence="2">JCM 4714</strain>
    </source>
</reference>